<feature type="non-terminal residue" evidence="3">
    <location>
        <position position="244"/>
    </location>
</feature>
<dbReference type="GeneID" id="102806677"/>
<keyword evidence="2" id="KW-1185">Reference proteome</keyword>
<evidence type="ECO:0000313" key="2">
    <source>
        <dbReference type="Proteomes" id="UP000694865"/>
    </source>
</evidence>
<evidence type="ECO:0000256" key="1">
    <source>
        <dbReference type="SAM" id="MobiDB-lite"/>
    </source>
</evidence>
<accession>A0ABM0MLI7</accession>
<organism evidence="2 3">
    <name type="scientific">Saccoglossus kowalevskii</name>
    <name type="common">Acorn worm</name>
    <dbReference type="NCBI Taxonomy" id="10224"/>
    <lineage>
        <taxon>Eukaryota</taxon>
        <taxon>Metazoa</taxon>
        <taxon>Hemichordata</taxon>
        <taxon>Enteropneusta</taxon>
        <taxon>Harrimaniidae</taxon>
        <taxon>Saccoglossus</taxon>
    </lineage>
</organism>
<name>A0ABM0MLI7_SACKO</name>
<dbReference type="Proteomes" id="UP000694865">
    <property type="component" value="Unplaced"/>
</dbReference>
<feature type="compositionally biased region" description="Low complexity" evidence="1">
    <location>
        <begin position="32"/>
        <end position="68"/>
    </location>
</feature>
<dbReference type="RefSeq" id="XP_006820878.1">
    <property type="nucleotide sequence ID" value="XM_006820815.1"/>
</dbReference>
<sequence>MTISMRGSPQGQGSGDGSPDQTQATGQPPVQNPLQQTAQPQQPPVSQSPTTTQQPSTSQDQQTPQEQPQSKHDDAGDVDEITTELTDDQEPDFPHNELAKLEDMINRPRWVVPVLPKGELEMLLDASIDLCKKGLDVRSEACQRFFRDGLTTSFTKILTDEAVSGWKFEIHRCIMRNTERLVELCVTKLSQDWMPLLDLLAMALNPLSKFHIYNGTRPSESVPVGSQISDDELFARPPDARTPK</sequence>
<gene>
    <name evidence="3" type="primary">LOC102806677</name>
</gene>
<protein>
    <submittedName>
        <fullName evidence="3">Probable ubiquitin carboxyl-terminal hydrolase FAF-X-like</fullName>
    </submittedName>
</protein>
<proteinExistence type="predicted"/>
<feature type="region of interest" description="Disordered" evidence="1">
    <location>
        <begin position="1"/>
        <end position="76"/>
    </location>
</feature>
<reference evidence="3" key="1">
    <citation type="submission" date="2025-08" db="UniProtKB">
        <authorList>
            <consortium name="RefSeq"/>
        </authorList>
    </citation>
    <scope>IDENTIFICATION</scope>
    <source>
        <tissue evidence="3">Testes</tissue>
    </source>
</reference>
<evidence type="ECO:0000313" key="3">
    <source>
        <dbReference type="RefSeq" id="XP_006820878.1"/>
    </source>
</evidence>
<feature type="region of interest" description="Disordered" evidence="1">
    <location>
        <begin position="220"/>
        <end position="244"/>
    </location>
</feature>